<dbReference type="InterPro" id="IPR001810">
    <property type="entry name" value="F-box_dom"/>
</dbReference>
<gene>
    <name evidence="2" type="primary">ga20923</name>
    <name evidence="2" type="ORF">PR202_ga20923</name>
</gene>
<organism evidence="2 3">
    <name type="scientific">Eleusine coracana subsp. coracana</name>
    <dbReference type="NCBI Taxonomy" id="191504"/>
    <lineage>
        <taxon>Eukaryota</taxon>
        <taxon>Viridiplantae</taxon>
        <taxon>Streptophyta</taxon>
        <taxon>Embryophyta</taxon>
        <taxon>Tracheophyta</taxon>
        <taxon>Spermatophyta</taxon>
        <taxon>Magnoliopsida</taxon>
        <taxon>Liliopsida</taxon>
        <taxon>Poales</taxon>
        <taxon>Poaceae</taxon>
        <taxon>PACMAD clade</taxon>
        <taxon>Chloridoideae</taxon>
        <taxon>Cynodonteae</taxon>
        <taxon>Eleusininae</taxon>
        <taxon>Eleusine</taxon>
    </lineage>
</organism>
<evidence type="ECO:0000313" key="2">
    <source>
        <dbReference type="EMBL" id="GJN03472.1"/>
    </source>
</evidence>
<dbReference type="Proteomes" id="UP001054889">
    <property type="component" value="Unassembled WGS sequence"/>
</dbReference>
<dbReference type="PANTHER" id="PTHR32133">
    <property type="entry name" value="OS07G0120400 PROTEIN"/>
    <property type="match status" value="1"/>
</dbReference>
<accession>A0AAV5D008</accession>
<dbReference type="PANTHER" id="PTHR32133:SF360">
    <property type="entry name" value="F-BOX DOMAIN-CONTAINING PROTEIN"/>
    <property type="match status" value="1"/>
</dbReference>
<name>A0AAV5D008_ELECO</name>
<sequence>MSDAGEMVPSRRLRRSPAPEIPFEDEDLLGECLIRLPPRPSLLARACLVCKRWHGLVSDPQFPAPLLWSLLLGYFSFDSAKCRIAFTSALDSPDRIPAEQPLIPKRLN</sequence>
<reference evidence="2" key="2">
    <citation type="submission" date="2021-12" db="EMBL/GenBank/DDBJ databases">
        <title>Resequencing data analysis of finger millet.</title>
        <authorList>
            <person name="Hatakeyama M."/>
            <person name="Aluri S."/>
            <person name="Balachadran M.T."/>
            <person name="Sivarajan S.R."/>
            <person name="Poveda L."/>
            <person name="Shimizu-Inatsugi R."/>
            <person name="Schlapbach R."/>
            <person name="Sreeman S.M."/>
            <person name="Shimizu K.K."/>
        </authorList>
    </citation>
    <scope>NUCLEOTIDE SEQUENCE</scope>
</reference>
<feature type="domain" description="F-box" evidence="1">
    <location>
        <begin position="26"/>
        <end position="62"/>
    </location>
</feature>
<evidence type="ECO:0000259" key="1">
    <source>
        <dbReference type="Pfam" id="PF00646"/>
    </source>
</evidence>
<dbReference type="SUPFAM" id="SSF81383">
    <property type="entry name" value="F-box domain"/>
    <property type="match status" value="1"/>
</dbReference>
<dbReference type="InterPro" id="IPR036047">
    <property type="entry name" value="F-box-like_dom_sf"/>
</dbReference>
<dbReference type="AlphaFoldDB" id="A0AAV5D008"/>
<dbReference type="EMBL" id="BQKI01000010">
    <property type="protein sequence ID" value="GJN03472.1"/>
    <property type="molecule type" value="Genomic_DNA"/>
</dbReference>
<proteinExistence type="predicted"/>
<evidence type="ECO:0000313" key="3">
    <source>
        <dbReference type="Proteomes" id="UP001054889"/>
    </source>
</evidence>
<dbReference type="Pfam" id="PF00646">
    <property type="entry name" value="F-box"/>
    <property type="match status" value="1"/>
</dbReference>
<keyword evidence="3" id="KW-1185">Reference proteome</keyword>
<reference evidence="2" key="1">
    <citation type="journal article" date="2018" name="DNA Res.">
        <title>Multiple hybrid de novo genome assembly of finger millet, an orphan allotetraploid crop.</title>
        <authorList>
            <person name="Hatakeyama M."/>
            <person name="Aluri S."/>
            <person name="Balachadran M.T."/>
            <person name="Sivarajan S.R."/>
            <person name="Patrignani A."/>
            <person name="Gruter S."/>
            <person name="Poveda L."/>
            <person name="Shimizu-Inatsugi R."/>
            <person name="Baeten J."/>
            <person name="Francoijs K.J."/>
            <person name="Nataraja K.N."/>
            <person name="Reddy Y.A.N."/>
            <person name="Phadnis S."/>
            <person name="Ravikumar R.L."/>
            <person name="Schlapbach R."/>
            <person name="Sreeman S.M."/>
            <person name="Shimizu K.K."/>
        </authorList>
    </citation>
    <scope>NUCLEOTIDE SEQUENCE</scope>
</reference>
<dbReference type="Gene3D" id="1.20.1280.50">
    <property type="match status" value="1"/>
</dbReference>
<protein>
    <recommendedName>
        <fullName evidence="1">F-box domain-containing protein</fullName>
    </recommendedName>
</protein>
<comment type="caution">
    <text evidence="2">The sequence shown here is derived from an EMBL/GenBank/DDBJ whole genome shotgun (WGS) entry which is preliminary data.</text>
</comment>